<sequence length="247" mass="28566">MTEKPLHAVSLATDSGVDSKSLTHHAKNAEDILSKIPHELQKLIQLHLSPGGSDRVREETNLRKRINEHLDYVISLFGHIQEEKDAREMELQKVRDEFRGIIQRFERLSHYCLAKLPTVVQKEHENVAATLVKLRWYISQAEEEHGLLSTRVHTLEAFNHKLDSDIKRLSGCTSLANEKFAIERTEMERIARETEEARKLLTESTDQLNNAEFRHQLAVDRSVKVREELATELALIEFHRKEAKQVV</sequence>
<dbReference type="PANTHER" id="PTHR35088:SF1">
    <property type="entry name" value="COILED-COIL DOMAIN-CONTAINING PROTEIN 178"/>
    <property type="match status" value="1"/>
</dbReference>
<comment type="caution">
    <text evidence="1">The sequence shown here is derived from an EMBL/GenBank/DDBJ whole genome shotgun (WGS) entry which is preliminary data.</text>
</comment>
<reference evidence="1" key="1">
    <citation type="submission" date="2019-03" db="EMBL/GenBank/DDBJ databases">
        <title>Improved annotation for the trematode Fasciola hepatica.</title>
        <authorList>
            <person name="Choi Y.-J."/>
            <person name="Martin J."/>
            <person name="Mitreva M."/>
        </authorList>
    </citation>
    <scope>NUCLEOTIDE SEQUENCE [LARGE SCALE GENOMIC DNA]</scope>
</reference>
<dbReference type="EMBL" id="JXXN02006166">
    <property type="protein sequence ID" value="THD19546.1"/>
    <property type="molecule type" value="Genomic_DNA"/>
</dbReference>
<proteinExistence type="predicted"/>
<dbReference type="PANTHER" id="PTHR35088">
    <property type="entry name" value="COILED-COIL DOMAIN-CONTAINING PROTEIN 178"/>
    <property type="match status" value="1"/>
</dbReference>
<organism evidence="1 2">
    <name type="scientific">Fasciola hepatica</name>
    <name type="common">Liver fluke</name>
    <dbReference type="NCBI Taxonomy" id="6192"/>
    <lineage>
        <taxon>Eukaryota</taxon>
        <taxon>Metazoa</taxon>
        <taxon>Spiralia</taxon>
        <taxon>Lophotrochozoa</taxon>
        <taxon>Platyhelminthes</taxon>
        <taxon>Trematoda</taxon>
        <taxon>Digenea</taxon>
        <taxon>Plagiorchiida</taxon>
        <taxon>Echinostomata</taxon>
        <taxon>Echinostomatoidea</taxon>
        <taxon>Fasciolidae</taxon>
        <taxon>Fasciola</taxon>
    </lineage>
</organism>
<evidence type="ECO:0000313" key="1">
    <source>
        <dbReference type="EMBL" id="THD19546.1"/>
    </source>
</evidence>
<protein>
    <submittedName>
        <fullName evidence="1">Uncharacterized protein</fullName>
    </submittedName>
</protein>
<evidence type="ECO:0000313" key="2">
    <source>
        <dbReference type="Proteomes" id="UP000230066"/>
    </source>
</evidence>
<name>A0A4E0R0T6_FASHE</name>
<gene>
    <name evidence="1" type="ORF">D915_009738</name>
</gene>
<keyword evidence="2" id="KW-1185">Reference proteome</keyword>
<dbReference type="InterPro" id="IPR038826">
    <property type="entry name" value="CCDC178"/>
</dbReference>
<accession>A0A4E0R0T6</accession>
<dbReference type="AlphaFoldDB" id="A0A4E0R0T6"/>
<dbReference type="Proteomes" id="UP000230066">
    <property type="component" value="Unassembled WGS sequence"/>
</dbReference>